<dbReference type="Proteomes" id="UP000196368">
    <property type="component" value="Unassembled WGS sequence"/>
</dbReference>
<comment type="similarity">
    <text evidence="3">Belongs to the cysteine synthase/cystathionine beta-synthase family.</text>
</comment>
<feature type="binding site" evidence="10">
    <location>
        <position position="263"/>
    </location>
    <ligand>
        <name>pyridoxal 5'-phosphate</name>
        <dbReference type="ChEBI" id="CHEBI:597326"/>
    </ligand>
</feature>
<keyword evidence="6" id="KW-0808">Transferase</keyword>
<organism evidence="13 14">
    <name type="scientific">Candidatus Avelusimicrobium gallicola</name>
    <dbReference type="NCBI Taxonomy" id="2562704"/>
    <lineage>
        <taxon>Bacteria</taxon>
        <taxon>Pseudomonadati</taxon>
        <taxon>Elusimicrobiota</taxon>
        <taxon>Elusimicrobia</taxon>
        <taxon>Elusimicrobiales</taxon>
        <taxon>Elusimicrobiaceae</taxon>
        <taxon>Candidatus Avelusimicrobium</taxon>
    </lineage>
</organism>
<protein>
    <recommendedName>
        <fullName evidence="4">cysteine synthase</fullName>
        <ecNumber evidence="4">2.5.1.47</ecNumber>
    </recommendedName>
</protein>
<reference evidence="14" key="1">
    <citation type="submission" date="2017-04" db="EMBL/GenBank/DDBJ databases">
        <title>Function of individual gut microbiota members based on whole genome sequencing of pure cultures obtained from chicken caecum.</title>
        <authorList>
            <person name="Medvecky M."/>
            <person name="Cejkova D."/>
            <person name="Polansky O."/>
            <person name="Karasova D."/>
            <person name="Kubasova T."/>
            <person name="Cizek A."/>
            <person name="Rychlik I."/>
        </authorList>
    </citation>
    <scope>NUCLEOTIDE SEQUENCE [LARGE SCALE GENOMIC DNA]</scope>
    <source>
        <strain evidence="14">An273</strain>
    </source>
</reference>
<dbReference type="FunFam" id="3.40.50.1100:FF:000067">
    <property type="entry name" value="Cysteine synthase"/>
    <property type="match status" value="1"/>
</dbReference>
<evidence type="ECO:0000256" key="4">
    <source>
        <dbReference type="ARBA" id="ARBA00012681"/>
    </source>
</evidence>
<evidence type="ECO:0000256" key="5">
    <source>
        <dbReference type="ARBA" id="ARBA00022605"/>
    </source>
</evidence>
<dbReference type="PANTHER" id="PTHR10314">
    <property type="entry name" value="CYSTATHIONINE BETA-SYNTHASE"/>
    <property type="match status" value="1"/>
</dbReference>
<comment type="catalytic activity">
    <reaction evidence="9">
        <text>O-acetyl-L-serine + hydrogen sulfide = L-cysteine + acetate</text>
        <dbReference type="Rhea" id="RHEA:14829"/>
        <dbReference type="ChEBI" id="CHEBI:29919"/>
        <dbReference type="ChEBI" id="CHEBI:30089"/>
        <dbReference type="ChEBI" id="CHEBI:35235"/>
        <dbReference type="ChEBI" id="CHEBI:58340"/>
        <dbReference type="EC" id="2.5.1.47"/>
    </reaction>
</comment>
<evidence type="ECO:0000256" key="3">
    <source>
        <dbReference type="ARBA" id="ARBA00007103"/>
    </source>
</evidence>
<comment type="pathway">
    <text evidence="2">Amino-acid biosynthesis; L-cysteine biosynthesis; L-cysteine from L-serine: step 2/2.</text>
</comment>
<dbReference type="NCBIfam" id="TIGR01139">
    <property type="entry name" value="cysK"/>
    <property type="match status" value="1"/>
</dbReference>
<evidence type="ECO:0000256" key="7">
    <source>
        <dbReference type="ARBA" id="ARBA00022898"/>
    </source>
</evidence>
<dbReference type="GO" id="GO:0006535">
    <property type="term" value="P:cysteine biosynthetic process from serine"/>
    <property type="evidence" value="ECO:0007669"/>
    <property type="project" value="InterPro"/>
</dbReference>
<accession>A0A1Y4DEW4</accession>
<dbReference type="InterPro" id="IPR050214">
    <property type="entry name" value="Cys_Synth/Cystath_Beta-Synth"/>
</dbReference>
<dbReference type="AlphaFoldDB" id="A0A1Y4DEW4"/>
<dbReference type="InterPro" id="IPR036052">
    <property type="entry name" value="TrpB-like_PALP_sf"/>
</dbReference>
<keyword evidence="8" id="KW-0198">Cysteine biosynthesis</keyword>
<gene>
    <name evidence="13" type="ORF">B5F75_01685</name>
</gene>
<sequence>MKINSLEQAIGRTPLAAVTRLNPGPGHVWAKLEMFNPFSVKDRAALFMLNAAEQEGRLLPGAMIVEPTSGNTGIALAFLAAARGYKIVLTMPENMSAERMKLLKALGARLVLTPKAKGMKGAIDEAEKILRQTPGSFMPSQFENTHNAQAHEQTTGPEIWEDLEGNVDVFVAGVGTGGTLTGTGRFLKRKNPQLRLVAVEPADSPLLSQGRSGPHGLQGIGANFVPPVLDRSLIDEIIPVQTQDAVQTARSLAATQGILPGISGGAALWAALQVAARTQSAGKNIVVLLPDSGERYLSTELFE</sequence>
<feature type="binding site" evidence="10">
    <location>
        <position position="71"/>
    </location>
    <ligand>
        <name>pyridoxal 5'-phosphate</name>
        <dbReference type="ChEBI" id="CHEBI:597326"/>
    </ligand>
</feature>
<evidence type="ECO:0000256" key="1">
    <source>
        <dbReference type="ARBA" id="ARBA00001933"/>
    </source>
</evidence>
<evidence type="ECO:0000313" key="13">
    <source>
        <dbReference type="EMBL" id="OUO57713.1"/>
    </source>
</evidence>
<evidence type="ECO:0000256" key="10">
    <source>
        <dbReference type="PIRSR" id="PIRSR605856-50"/>
    </source>
</evidence>
<dbReference type="SUPFAM" id="SSF53686">
    <property type="entry name" value="Tryptophan synthase beta subunit-like PLP-dependent enzymes"/>
    <property type="match status" value="1"/>
</dbReference>
<keyword evidence="5" id="KW-0028">Amino-acid biosynthesis</keyword>
<dbReference type="GO" id="GO:0004124">
    <property type="term" value="F:cysteine synthase activity"/>
    <property type="evidence" value="ECO:0007669"/>
    <property type="project" value="UniProtKB-EC"/>
</dbReference>
<proteinExistence type="inferred from homology"/>
<dbReference type="Pfam" id="PF00291">
    <property type="entry name" value="PALP"/>
    <property type="match status" value="1"/>
</dbReference>
<feature type="binding site" evidence="10">
    <location>
        <begin position="175"/>
        <end position="179"/>
    </location>
    <ligand>
        <name>pyridoxal 5'-phosphate</name>
        <dbReference type="ChEBI" id="CHEBI:597326"/>
    </ligand>
</feature>
<name>A0A1Y4DEW4_9BACT</name>
<dbReference type="NCBIfam" id="TIGR01136">
    <property type="entry name" value="cysKM"/>
    <property type="match status" value="1"/>
</dbReference>
<dbReference type="InterPro" id="IPR005856">
    <property type="entry name" value="Cys_synth"/>
</dbReference>
<keyword evidence="14" id="KW-1185">Reference proteome</keyword>
<evidence type="ECO:0000256" key="2">
    <source>
        <dbReference type="ARBA" id="ARBA00004962"/>
    </source>
</evidence>
<dbReference type="Gene3D" id="3.40.50.1100">
    <property type="match status" value="2"/>
</dbReference>
<comment type="cofactor">
    <cofactor evidence="1 10">
        <name>pyridoxal 5'-phosphate</name>
        <dbReference type="ChEBI" id="CHEBI:597326"/>
    </cofactor>
</comment>
<dbReference type="OrthoDB" id="9805733at2"/>
<dbReference type="InterPro" id="IPR001926">
    <property type="entry name" value="TrpB-like_PALP"/>
</dbReference>
<comment type="caution">
    <text evidence="13">The sequence shown here is derived from an EMBL/GenBank/DDBJ whole genome shotgun (WGS) entry which is preliminary data.</text>
</comment>
<evidence type="ECO:0000313" key="14">
    <source>
        <dbReference type="Proteomes" id="UP000196368"/>
    </source>
</evidence>
<evidence type="ECO:0000256" key="11">
    <source>
        <dbReference type="PIRSR" id="PIRSR605856-51"/>
    </source>
</evidence>
<feature type="modified residue" description="N6-(pyridoxal phosphate)lysine" evidence="11">
    <location>
        <position position="41"/>
    </location>
</feature>
<dbReference type="InterPro" id="IPR005859">
    <property type="entry name" value="CysK"/>
</dbReference>
<dbReference type="CDD" id="cd01561">
    <property type="entry name" value="CBS_like"/>
    <property type="match status" value="1"/>
</dbReference>
<keyword evidence="7 10" id="KW-0663">Pyridoxal phosphate</keyword>
<dbReference type="EMBL" id="NFJD01000001">
    <property type="protein sequence ID" value="OUO57713.1"/>
    <property type="molecule type" value="Genomic_DNA"/>
</dbReference>
<evidence type="ECO:0000256" key="6">
    <source>
        <dbReference type="ARBA" id="ARBA00022679"/>
    </source>
</evidence>
<dbReference type="EC" id="2.5.1.47" evidence="4"/>
<feature type="domain" description="Tryptophan synthase beta chain-like PALP" evidence="12">
    <location>
        <begin position="7"/>
        <end position="291"/>
    </location>
</feature>
<evidence type="ECO:0000256" key="8">
    <source>
        <dbReference type="ARBA" id="ARBA00023192"/>
    </source>
</evidence>
<dbReference type="RefSeq" id="WP_087287579.1">
    <property type="nucleotide sequence ID" value="NZ_NFJD01000001.1"/>
</dbReference>
<evidence type="ECO:0000259" key="12">
    <source>
        <dbReference type="Pfam" id="PF00291"/>
    </source>
</evidence>
<evidence type="ECO:0000256" key="9">
    <source>
        <dbReference type="ARBA" id="ARBA00047931"/>
    </source>
</evidence>
<dbReference type="GO" id="GO:0005737">
    <property type="term" value="C:cytoplasm"/>
    <property type="evidence" value="ECO:0007669"/>
    <property type="project" value="UniProtKB-ARBA"/>
</dbReference>